<evidence type="ECO:0000256" key="4">
    <source>
        <dbReference type="ARBA" id="ARBA00022527"/>
    </source>
</evidence>
<feature type="binding site" evidence="14">
    <location>
        <position position="162"/>
    </location>
    <ligand>
        <name>Mg(2+)</name>
        <dbReference type="ChEBI" id="CHEBI:18420"/>
    </ligand>
</feature>
<protein>
    <recommendedName>
        <fullName evidence="14">HPr kinase/phosphorylase</fullName>
        <shortName evidence="14">HPrK/P</shortName>
        <ecNumber evidence="14">2.7.11.-</ecNumber>
        <ecNumber evidence="14">2.7.4.-</ecNumber>
    </recommendedName>
    <alternativeName>
        <fullName evidence="14">HPr(Ser) kinase/phosphorylase</fullName>
    </alternativeName>
</protein>
<evidence type="ECO:0000256" key="8">
    <source>
        <dbReference type="ARBA" id="ARBA00022777"/>
    </source>
</evidence>
<dbReference type="GO" id="GO:0006109">
    <property type="term" value="P:regulation of carbohydrate metabolic process"/>
    <property type="evidence" value="ECO:0007669"/>
    <property type="project" value="UniProtKB-UniRule"/>
</dbReference>
<reference evidence="17 18" key="1">
    <citation type="submission" date="2015-12" db="EMBL/GenBank/DDBJ databases">
        <title>Draft genome sequence of Acidibacillus ferrooxidans ITV001, isolated from a chalcopyrite acid mine drainage site in Brazil.</title>
        <authorList>
            <person name="Dall'Agnol H."/>
            <person name="Nancucheo I."/>
            <person name="Johnson B."/>
            <person name="Oliveira R."/>
            <person name="Leite L."/>
            <person name="Pylro V."/>
            <person name="Nunes G.L."/>
            <person name="Tzotzos G."/>
            <person name="Fernandes G.R."/>
            <person name="Dutra J."/>
            <person name="Orellana S.C."/>
            <person name="Oliveira G."/>
        </authorList>
    </citation>
    <scope>NUCLEOTIDE SEQUENCE [LARGE SCALE GENOMIC DNA]</scope>
    <source>
        <strain evidence="18">ITV01</strain>
    </source>
</reference>
<dbReference type="EC" id="2.7.11.-" evidence="14"/>
<dbReference type="Proteomes" id="UP000053557">
    <property type="component" value="Unassembled WGS sequence"/>
</dbReference>
<dbReference type="InterPro" id="IPR011104">
    <property type="entry name" value="Hpr_kin/Pase_C"/>
</dbReference>
<dbReference type="CDD" id="cd01918">
    <property type="entry name" value="HprK_C"/>
    <property type="match status" value="1"/>
</dbReference>
<evidence type="ECO:0000259" key="15">
    <source>
        <dbReference type="Pfam" id="PF02603"/>
    </source>
</evidence>
<comment type="cofactor">
    <cofactor evidence="2 14">
        <name>Mg(2+)</name>
        <dbReference type="ChEBI" id="CHEBI:18420"/>
    </cofactor>
</comment>
<dbReference type="InterPro" id="IPR027417">
    <property type="entry name" value="P-loop_NTPase"/>
</dbReference>
<comment type="function">
    <text evidence="14">Catalyzes the ATP- as well as the pyrophosphate-dependent phosphorylation of a specific serine residue in HPr, a phosphocarrier protein of the phosphoenolpyruvate-dependent sugar phosphotransferase system (PTS). HprK/P also catalyzes the pyrophosphate-producing, inorganic phosphate-dependent dephosphorylation (phosphorolysis) of seryl-phosphorylated HPr (P-Ser-HPr). The two antagonistic activities of HprK/P are regulated by several intracellular metabolites, which change their concentration in response to the absence or presence of rapidly metabolisable carbon sources (glucose, fructose, etc.) in the growth medium. Therefore, by controlling the phosphorylation state of HPr, HPrK/P is a sensor enzyme that plays a major role in the regulation of carbon metabolism and sugar transport: it mediates carbon catabolite repression (CCR), and regulates PTS-catalyzed carbohydrate uptake and inducer exclusion.</text>
</comment>
<keyword evidence="6 14" id="KW-0479">Metal-binding</keyword>
<keyword evidence="12 14" id="KW-0119">Carbohydrate metabolism</keyword>
<evidence type="ECO:0000256" key="7">
    <source>
        <dbReference type="ARBA" id="ARBA00022741"/>
    </source>
</evidence>
<dbReference type="Pfam" id="PF07475">
    <property type="entry name" value="Hpr_kinase_C"/>
    <property type="match status" value="1"/>
</dbReference>
<dbReference type="HAMAP" id="MF_01249">
    <property type="entry name" value="HPr_kinase"/>
    <property type="match status" value="1"/>
</dbReference>
<dbReference type="FunFam" id="3.40.50.300:FF:000174">
    <property type="entry name" value="HPr kinase/phosphorylase"/>
    <property type="match status" value="1"/>
</dbReference>
<evidence type="ECO:0000313" key="18">
    <source>
        <dbReference type="Proteomes" id="UP000053557"/>
    </source>
</evidence>
<comment type="caution">
    <text evidence="17">The sequence shown here is derived from an EMBL/GenBank/DDBJ whole genome shotgun (WGS) entry which is preliminary data.</text>
</comment>
<keyword evidence="18" id="KW-1185">Reference proteome</keyword>
<evidence type="ECO:0000313" key="17">
    <source>
        <dbReference type="EMBL" id="KUO95491.1"/>
    </source>
</evidence>
<dbReference type="PANTHER" id="PTHR30305">
    <property type="entry name" value="PROTEIN YJDM-RELATED"/>
    <property type="match status" value="1"/>
</dbReference>
<dbReference type="PANTHER" id="PTHR30305:SF1">
    <property type="entry name" value="HPR KINASE_PHOSPHORYLASE"/>
    <property type="match status" value="1"/>
</dbReference>
<evidence type="ECO:0000256" key="1">
    <source>
        <dbReference type="ARBA" id="ARBA00001120"/>
    </source>
</evidence>
<comment type="similarity">
    <text evidence="3 14">Belongs to the HPrK/P family.</text>
</comment>
<dbReference type="SUPFAM" id="SSF53795">
    <property type="entry name" value="PEP carboxykinase-like"/>
    <property type="match status" value="1"/>
</dbReference>
<feature type="region of interest" description="Important for the catalytic mechanism of dephosphorylation" evidence="14">
    <location>
        <begin position="266"/>
        <end position="271"/>
    </location>
</feature>
<evidence type="ECO:0000259" key="16">
    <source>
        <dbReference type="Pfam" id="PF07475"/>
    </source>
</evidence>
<feature type="binding site" evidence="14">
    <location>
        <begin position="155"/>
        <end position="162"/>
    </location>
    <ligand>
        <name>ATP</name>
        <dbReference type="ChEBI" id="CHEBI:30616"/>
    </ligand>
</feature>
<dbReference type="GO" id="GO:0004712">
    <property type="term" value="F:protein serine/threonine/tyrosine kinase activity"/>
    <property type="evidence" value="ECO:0007669"/>
    <property type="project" value="UniProtKB-UniRule"/>
</dbReference>
<comment type="miscellaneous">
    <text evidence="14">Both phosphorylation and phosphorolysis are carried out by the same active site and suggest a common mechanism for both reactions.</text>
</comment>
<dbReference type="InterPro" id="IPR028979">
    <property type="entry name" value="Ser_kin/Pase_Hpr-like_N_sf"/>
</dbReference>
<gene>
    <name evidence="14" type="primary">hprK</name>
    <name evidence="17" type="ORF">ATW55_03000</name>
</gene>
<dbReference type="GO" id="GO:0000155">
    <property type="term" value="F:phosphorelay sensor kinase activity"/>
    <property type="evidence" value="ECO:0007669"/>
    <property type="project" value="InterPro"/>
</dbReference>
<keyword evidence="4 14" id="KW-0723">Serine/threonine-protein kinase</keyword>
<dbReference type="GO" id="GO:0000287">
    <property type="term" value="F:magnesium ion binding"/>
    <property type="evidence" value="ECO:0007669"/>
    <property type="project" value="UniProtKB-UniRule"/>
</dbReference>
<evidence type="ECO:0000256" key="13">
    <source>
        <dbReference type="ARBA" id="ARBA00047657"/>
    </source>
</evidence>
<dbReference type="Pfam" id="PF02603">
    <property type="entry name" value="Hpr_kinase_N"/>
    <property type="match status" value="1"/>
</dbReference>
<comment type="subunit">
    <text evidence="14">Homohexamer.</text>
</comment>
<dbReference type="RefSeq" id="WP_067717385.1">
    <property type="nucleotide sequence ID" value="NZ_LPVJ01000051.1"/>
</dbReference>
<evidence type="ECO:0000256" key="3">
    <source>
        <dbReference type="ARBA" id="ARBA00006883"/>
    </source>
</evidence>
<feature type="active site" description="Proton acceptor; for phosphorylation activity. Proton donor; for dephosphorylation activity" evidence="14">
    <location>
        <position position="179"/>
    </location>
</feature>
<sequence length="310" mass="34416">MSGFVTVAQLVEELSLELIGSGIGLARTINSEEINRPGLGLAGFLVYYPADRVQVLGRTELAFLNSIDAMDARERLSRICSFEQTPCIVVTRNQEISDELREEAERCGIPLLRTRLSTPKFIAQITTFLELHLAPETLVHGVLVDVYGIGILMTGSSGIGKSETALELLKRGHRMVADDAVEIRQISEDTLVGMAPPLLQHLLEIRGLGVLNAMTLFGAGAIRTHKKIEMIIELEAWQDDRSYDRLGLDEEKRRILDVDLTCLIIPVRPGRNLAIIIEVAAMNQRLKRMGYNAARELSEKLMSSMDAHED</sequence>
<keyword evidence="5 14" id="KW-0808">Transferase</keyword>
<feature type="domain" description="HPr kinase/phosphorylase C-terminal" evidence="16">
    <location>
        <begin position="132"/>
        <end position="300"/>
    </location>
</feature>
<keyword evidence="10 14" id="KW-0460">Magnesium</keyword>
<keyword evidence="7 14" id="KW-0547">Nucleotide-binding</keyword>
<keyword evidence="9 14" id="KW-0067">ATP-binding</keyword>
<evidence type="ECO:0000256" key="12">
    <source>
        <dbReference type="ARBA" id="ARBA00023277"/>
    </source>
</evidence>
<name>A0A124IVV9_9BACL</name>
<evidence type="ECO:0000256" key="10">
    <source>
        <dbReference type="ARBA" id="ARBA00022842"/>
    </source>
</evidence>
<evidence type="ECO:0000256" key="9">
    <source>
        <dbReference type="ARBA" id="ARBA00022840"/>
    </source>
</evidence>
<comment type="catalytic activity">
    <reaction evidence="1 14">
        <text>[HPr protein]-L-serine + ATP = [HPr protein]-O-phospho-L-serine + ADP + H(+)</text>
        <dbReference type="Rhea" id="RHEA:46600"/>
        <dbReference type="Rhea" id="RHEA-COMP:11602"/>
        <dbReference type="Rhea" id="RHEA-COMP:11603"/>
        <dbReference type="ChEBI" id="CHEBI:15378"/>
        <dbReference type="ChEBI" id="CHEBI:29999"/>
        <dbReference type="ChEBI" id="CHEBI:30616"/>
        <dbReference type="ChEBI" id="CHEBI:83421"/>
        <dbReference type="ChEBI" id="CHEBI:456216"/>
    </reaction>
</comment>
<feature type="active site" evidence="14">
    <location>
        <position position="140"/>
    </location>
</feature>
<dbReference type="SUPFAM" id="SSF75138">
    <property type="entry name" value="HprK N-terminal domain-like"/>
    <property type="match status" value="1"/>
</dbReference>
<dbReference type="NCBIfam" id="TIGR00679">
    <property type="entry name" value="hpr-ser"/>
    <property type="match status" value="1"/>
</dbReference>
<feature type="region of interest" description="Important for the catalytic mechanism of both phosphorylation and dephosphorylation" evidence="14">
    <location>
        <begin position="203"/>
        <end position="212"/>
    </location>
</feature>
<proteinExistence type="inferred from homology"/>
<feature type="active site" evidence="14">
    <location>
        <position position="245"/>
    </location>
</feature>
<organism evidence="17 18">
    <name type="scientific">Ferroacidibacillus organovorans</name>
    <dbReference type="NCBI Taxonomy" id="1765683"/>
    <lineage>
        <taxon>Bacteria</taxon>
        <taxon>Bacillati</taxon>
        <taxon>Bacillota</taxon>
        <taxon>Bacilli</taxon>
        <taxon>Bacillales</taxon>
        <taxon>Alicyclobacillaceae</taxon>
        <taxon>Ferroacidibacillus</taxon>
    </lineage>
</organism>
<comment type="domain">
    <text evidence="14">The Walker A ATP-binding motif also binds Pi and PPi.</text>
</comment>
<dbReference type="Gene3D" id="3.40.1390.20">
    <property type="entry name" value="HprK N-terminal domain-like"/>
    <property type="match status" value="1"/>
</dbReference>
<dbReference type="AlphaFoldDB" id="A0A124IVV9"/>
<feature type="active site" evidence="14">
    <location>
        <position position="161"/>
    </location>
</feature>
<evidence type="ECO:0000256" key="11">
    <source>
        <dbReference type="ARBA" id="ARBA00023268"/>
    </source>
</evidence>
<evidence type="ECO:0000256" key="2">
    <source>
        <dbReference type="ARBA" id="ARBA00001946"/>
    </source>
</evidence>
<dbReference type="GO" id="GO:0005524">
    <property type="term" value="F:ATP binding"/>
    <property type="evidence" value="ECO:0007669"/>
    <property type="project" value="UniProtKB-UniRule"/>
</dbReference>
<keyword evidence="11 14" id="KW-0511">Multifunctional enzyme</keyword>
<dbReference type="InterPro" id="IPR003755">
    <property type="entry name" value="HPr(Ser)_kin/Pase"/>
</dbReference>
<evidence type="ECO:0000256" key="14">
    <source>
        <dbReference type="HAMAP-Rule" id="MF_01249"/>
    </source>
</evidence>
<dbReference type="EMBL" id="LPVJ01000051">
    <property type="protein sequence ID" value="KUO95491.1"/>
    <property type="molecule type" value="Genomic_DNA"/>
</dbReference>
<keyword evidence="8 14" id="KW-0418">Kinase</keyword>
<dbReference type="OrthoDB" id="9778803at2"/>
<dbReference type="Gene3D" id="3.40.50.300">
    <property type="entry name" value="P-loop containing nucleotide triphosphate hydrolases"/>
    <property type="match status" value="1"/>
</dbReference>
<feature type="binding site" evidence="14">
    <location>
        <position position="204"/>
    </location>
    <ligand>
        <name>Mg(2+)</name>
        <dbReference type="ChEBI" id="CHEBI:18420"/>
    </ligand>
</feature>
<feature type="domain" description="HPr(Ser) kinase/phosphorylase N-terminal" evidence="15">
    <location>
        <begin position="5"/>
        <end position="129"/>
    </location>
</feature>
<dbReference type="InterPro" id="IPR011126">
    <property type="entry name" value="Hpr_kin/Pase_Hpr_N"/>
</dbReference>
<dbReference type="GO" id="GO:0004674">
    <property type="term" value="F:protein serine/threonine kinase activity"/>
    <property type="evidence" value="ECO:0007669"/>
    <property type="project" value="UniProtKB-KW"/>
</dbReference>
<comment type="catalytic activity">
    <reaction evidence="13 14">
        <text>[HPr protein]-O-phospho-L-serine + phosphate + H(+) = [HPr protein]-L-serine + diphosphate</text>
        <dbReference type="Rhea" id="RHEA:46604"/>
        <dbReference type="Rhea" id="RHEA-COMP:11602"/>
        <dbReference type="Rhea" id="RHEA-COMP:11603"/>
        <dbReference type="ChEBI" id="CHEBI:15378"/>
        <dbReference type="ChEBI" id="CHEBI:29999"/>
        <dbReference type="ChEBI" id="CHEBI:33019"/>
        <dbReference type="ChEBI" id="CHEBI:43474"/>
        <dbReference type="ChEBI" id="CHEBI:83421"/>
    </reaction>
</comment>
<evidence type="ECO:0000256" key="5">
    <source>
        <dbReference type="ARBA" id="ARBA00022679"/>
    </source>
</evidence>
<evidence type="ECO:0000256" key="6">
    <source>
        <dbReference type="ARBA" id="ARBA00022723"/>
    </source>
</evidence>
<dbReference type="EC" id="2.7.4.-" evidence="14"/>
<accession>A0A124IVV9</accession>